<proteinExistence type="predicted"/>
<protein>
    <submittedName>
        <fullName evidence="1">Uncharacterized protein</fullName>
    </submittedName>
</protein>
<gene>
    <name evidence="1" type="ORF">NY151_05725</name>
</gene>
<dbReference type="EMBL" id="CP116614">
    <property type="protein sequence ID" value="WCG02187.1"/>
    <property type="molecule type" value="Genomic_DNA"/>
</dbReference>
<evidence type="ECO:0000313" key="1">
    <source>
        <dbReference type="EMBL" id="WCG02187.1"/>
    </source>
</evidence>
<sequence length="168" mass="18932">MADERKINFSILFCSTRFGSYESGAVLLYPTRARFLCCMITDEMIKKEFIHRTVSGGLRRISTVQQRVAAQYFTGGTGRMRDFFGSVPVEVPEKGRTYYLHTLAYVRFLDIKYAKGKGIRTADKAALYNRVIWGVMYGSVLPTLKYGLTDSVRQGIKAELEAGAGNQE</sequence>
<reference evidence="1" key="1">
    <citation type="submission" date="2023-01" db="EMBL/GenBank/DDBJ databases">
        <title>Phages are important unrecognized players in the ecology of the oral pathogen Porphyromonas gingivalis.</title>
        <authorList>
            <person name="Matrishin C.B."/>
            <person name="Kauffman K.M."/>
        </authorList>
    </citation>
    <scope>NUCLEOTIDE SEQUENCE</scope>
    <source>
        <strain evidence="1">ATCC 49417</strain>
    </source>
</reference>
<organism evidence="1 2">
    <name type="scientific">Porphyromonas gingivalis</name>
    <name type="common">Bacteroides gingivalis</name>
    <dbReference type="NCBI Taxonomy" id="837"/>
    <lineage>
        <taxon>Bacteria</taxon>
        <taxon>Pseudomonadati</taxon>
        <taxon>Bacteroidota</taxon>
        <taxon>Bacteroidia</taxon>
        <taxon>Bacteroidales</taxon>
        <taxon>Porphyromonadaceae</taxon>
        <taxon>Porphyromonas</taxon>
    </lineage>
</organism>
<dbReference type="AlphaFoldDB" id="A0AAE9XC44"/>
<dbReference type="RefSeq" id="WP_143734963.1">
    <property type="nucleotide sequence ID" value="NZ_CP116614.1"/>
</dbReference>
<dbReference type="Proteomes" id="UP001179501">
    <property type="component" value="Chromosome"/>
</dbReference>
<accession>A0AAE9XC44</accession>
<name>A0AAE9XC44_PORGN</name>
<evidence type="ECO:0000313" key="2">
    <source>
        <dbReference type="Proteomes" id="UP001179501"/>
    </source>
</evidence>